<dbReference type="GO" id="GO:0051301">
    <property type="term" value="P:cell division"/>
    <property type="evidence" value="ECO:0007669"/>
    <property type="project" value="UniProtKB-KW"/>
</dbReference>
<reference evidence="9" key="1">
    <citation type="submission" date="2016-08" db="EMBL/GenBank/DDBJ databases">
        <title>Genomic insights into the mating strategies of species of the Botryosphaeriales.</title>
        <authorList>
            <person name="Nagel J.H."/>
        </authorList>
    </citation>
    <scope>NUCLEOTIDE SEQUENCE</scope>
    <source>
        <strain evidence="9">CBS 164.96</strain>
    </source>
</reference>
<dbReference type="GO" id="GO:0070979">
    <property type="term" value="P:protein K11-linked ubiquitination"/>
    <property type="evidence" value="ECO:0007669"/>
    <property type="project" value="TreeGrafter"/>
</dbReference>
<evidence type="ECO:0000256" key="6">
    <source>
        <dbReference type="ARBA" id="ARBA00023306"/>
    </source>
</evidence>
<dbReference type="PANTHER" id="PTHR12830:SF9">
    <property type="entry name" value="ANAPHASE-PROMOTING COMPLEX SUBUNIT 5"/>
    <property type="match status" value="1"/>
</dbReference>
<organism evidence="9">
    <name type="scientific">Lasiodiplodia theobromae</name>
    <dbReference type="NCBI Taxonomy" id="45133"/>
    <lineage>
        <taxon>Eukaryota</taxon>
        <taxon>Fungi</taxon>
        <taxon>Dikarya</taxon>
        <taxon>Ascomycota</taxon>
        <taxon>Pezizomycotina</taxon>
        <taxon>Dothideomycetes</taxon>
        <taxon>Dothideomycetes incertae sedis</taxon>
        <taxon>Botryosphaeriales</taxon>
        <taxon>Botryosphaeriaceae</taxon>
        <taxon>Lasiodiplodia</taxon>
    </lineage>
</organism>
<feature type="domain" description="Anaphase-promoting complex subunit 5" evidence="8">
    <location>
        <begin position="277"/>
        <end position="366"/>
    </location>
</feature>
<dbReference type="Pfam" id="PF12862">
    <property type="entry name" value="ANAPC5"/>
    <property type="match status" value="1"/>
</dbReference>
<evidence type="ECO:0000313" key="9">
    <source>
        <dbReference type="EMBL" id="ATA58157.1"/>
    </source>
</evidence>
<keyword evidence="5" id="KW-0833">Ubl conjugation pathway</keyword>
<name>A0A343JZU7_9PEZI</name>
<dbReference type="GO" id="GO:0045842">
    <property type="term" value="P:positive regulation of mitotic metaphase/anaphase transition"/>
    <property type="evidence" value="ECO:0007669"/>
    <property type="project" value="TreeGrafter"/>
</dbReference>
<proteinExistence type="inferred from homology"/>
<evidence type="ECO:0000256" key="1">
    <source>
        <dbReference type="ARBA" id="ARBA00007450"/>
    </source>
</evidence>
<evidence type="ECO:0000256" key="7">
    <source>
        <dbReference type="SAM" id="MobiDB-lite"/>
    </source>
</evidence>
<dbReference type="GO" id="GO:0031145">
    <property type="term" value="P:anaphase-promoting complex-dependent catabolic process"/>
    <property type="evidence" value="ECO:0007669"/>
    <property type="project" value="TreeGrafter"/>
</dbReference>
<dbReference type="AlphaFoldDB" id="A0A343JZU7"/>
<evidence type="ECO:0000256" key="2">
    <source>
        <dbReference type="ARBA" id="ARBA00016066"/>
    </source>
</evidence>
<dbReference type="EMBL" id="KX787889">
    <property type="protein sequence ID" value="ATA58157.1"/>
    <property type="molecule type" value="Genomic_DNA"/>
</dbReference>
<evidence type="ECO:0000259" key="8">
    <source>
        <dbReference type="Pfam" id="PF12862"/>
    </source>
</evidence>
<keyword evidence="3" id="KW-0132">Cell division</keyword>
<feature type="compositionally biased region" description="Low complexity" evidence="7">
    <location>
        <begin position="707"/>
        <end position="747"/>
    </location>
</feature>
<dbReference type="PANTHER" id="PTHR12830">
    <property type="entry name" value="ANAPHASE-PROMOTING COMPLEX SUBUNIT 5"/>
    <property type="match status" value="1"/>
</dbReference>
<evidence type="ECO:0000256" key="5">
    <source>
        <dbReference type="ARBA" id="ARBA00022786"/>
    </source>
</evidence>
<protein>
    <recommendedName>
        <fullName evidence="2">Anaphase-promoting complex subunit 5</fullName>
    </recommendedName>
</protein>
<dbReference type="GO" id="GO:0005680">
    <property type="term" value="C:anaphase-promoting complex"/>
    <property type="evidence" value="ECO:0007669"/>
    <property type="project" value="InterPro"/>
</dbReference>
<dbReference type="InterPro" id="IPR026000">
    <property type="entry name" value="Apc5_dom"/>
</dbReference>
<accession>A0A343JZU7</accession>
<keyword evidence="4" id="KW-0498">Mitosis</keyword>
<feature type="region of interest" description="Disordered" evidence="7">
    <location>
        <begin position="707"/>
        <end position="758"/>
    </location>
</feature>
<comment type="similarity">
    <text evidence="1">Belongs to the APC5 family.</text>
</comment>
<evidence type="ECO:0000256" key="4">
    <source>
        <dbReference type="ARBA" id="ARBA00022776"/>
    </source>
</evidence>
<sequence length="855" mass="93888">MARYLNPQKISLLVLAKLYCEASAPSPATIPILTFLTSQLISDNAAPGGGPKSADDCILTLKHFEKVLAAHAYLAGDPHSENRGETLYDAFLDRLWCIDTLDALHSFFDGLSELLGKPPRNFISSTERKHPPPRIFLSRTSPLGIFVRRAQLEFARLQFHDASKLWLALVNYKLPTADWWRERRRALDGPSQSGKPCFDENLVGLGLEKGDGLFRVAYGQLDEMSEEEGLASVDEIEKLLAFQIDRLQKYGNRVPDDMRDRLRNMLGPTAAVPSLAHFVKFFDAWRAGDYTSSFDNLHRYFDYTMQTRDKTYYQYALLHMAILQADFGCFSEAIATMNETIATARENQDMSCLNFSLSWLNHLAKAYPKQIRASGYGGMLGSERDGLAFLKSKARETKMWSLLSSTLLSESKMLLSNGSSVPRAFEHIYQSAHLNVVHNIRSNIGSQMLMQASLYGRLGATDLSDAVCDILRICYGNVCPVEDILRSTCHSAYIRSQAGDYAGAFEILDSINQTDHRTLKFHQYISNYAALLKTKQALRRSDFTAATHFLDALRAFRPTDPEVLYQLSILEVDALTRRGDFAAAFVRVDELAADLKAEDADVYQRVYLLTLKAALFAKAGVPEKGFSVAMRAASAAHRARLWPALWEALAAVQAILVELGEFRAARRLGDAIAPLALEAGDEALCAKLYLALADSCVGIAGEEQQQQLQHHHQQQQQQQRDVATSSSNALSTAASAAAADGNSPTASSSARNEGGGATHQKTLAEAMLFLEKARDCFRAIEDVRGECETLAKRALLEKLRPAMAADDGGGLIPGGGALGHGQKDDAAAVEEAVAYIGRYKAVMEGDGAAAAETVG</sequence>
<evidence type="ECO:0000256" key="3">
    <source>
        <dbReference type="ARBA" id="ARBA00022618"/>
    </source>
</evidence>
<dbReference type="InterPro" id="IPR037679">
    <property type="entry name" value="Apc5"/>
</dbReference>
<keyword evidence="6" id="KW-0131">Cell cycle</keyword>